<comment type="pathway">
    <text evidence="1">Plant hormone metabolism; auxin biosynthesis.</text>
</comment>
<dbReference type="EMBL" id="NVUL01000044">
    <property type="protein sequence ID" value="PCI77573.1"/>
    <property type="molecule type" value="Genomic_DNA"/>
</dbReference>
<accession>A0A2A4X4P3</accession>
<evidence type="ECO:0000256" key="2">
    <source>
        <dbReference type="ARBA" id="ARBA00005833"/>
    </source>
</evidence>
<evidence type="ECO:0000256" key="6">
    <source>
        <dbReference type="ARBA" id="ARBA00047321"/>
    </source>
</evidence>
<dbReference type="PROSITE" id="PS51318">
    <property type="entry name" value="TAT"/>
    <property type="match status" value="1"/>
</dbReference>
<dbReference type="Pfam" id="PF01593">
    <property type="entry name" value="Amino_oxidase"/>
    <property type="match status" value="1"/>
</dbReference>
<comment type="caution">
    <text evidence="8">The sequence shown here is derived from an EMBL/GenBank/DDBJ whole genome shotgun (WGS) entry which is preliminary data.</text>
</comment>
<feature type="domain" description="Amine oxidase" evidence="7">
    <location>
        <begin position="68"/>
        <end position="517"/>
    </location>
</feature>
<evidence type="ECO:0000256" key="1">
    <source>
        <dbReference type="ARBA" id="ARBA00004814"/>
    </source>
</evidence>
<sequence length="530" mass="58906">MSRGKIMTNPVSRREFLNLLGAYGGTSAVLQAGTALGFMPGNSQAAEISLQASTGKKVAILGTGISALTTAWELTKAGYDCTLLEASHRPGGRMFTVRAGTVIDEIGNYQRCEWDDDPHLYFNAGAARIPSIHSSVLKYCKELEVELQVFVNESKTAWVQDDAMNGGKPVRNTDYSSSMQGFVSEMLAKSLGKEELDSSLTESESETLLGMLRSFGDLNEDMLYKGTVRAGYGSGGFLDHGTKRDVIALRDLLKTRLAGNVMVTTQEGTGSGPLLMQPVGGMDRIIYAFANRLGDRIKFRSPVTEVMVTDDGVEVAYERNGVTEVLKADYCFNCIPSHLMSGIPNNFPAEYSEALNYIRRGKAYKAAFQAKERFWEKENIYGGITWVNAPTQQIWYPPHNIHGKKGVVLAAYNFGGANYTEMSQEDRIEDFLKHGEKVHPNYREMAEKPITIAWHRMNHMLGCAPRWARNRGGWSDKEEQMYETLRQPVNGRHYLIGDQSTQHSAWMESAIQSAHYALADLDQRVRSEPA</sequence>
<dbReference type="InterPro" id="IPR050281">
    <property type="entry name" value="Flavin_monoamine_oxidase"/>
</dbReference>
<protein>
    <recommendedName>
        <fullName evidence="4">Tryptophan 2-monooxygenase</fullName>
        <ecNumber evidence="3">1.13.12.3</ecNumber>
    </recommendedName>
</protein>
<gene>
    <name evidence="8" type="ORF">COB20_07615</name>
</gene>
<dbReference type="PANTHER" id="PTHR10742">
    <property type="entry name" value="FLAVIN MONOAMINE OXIDASE"/>
    <property type="match status" value="1"/>
</dbReference>
<evidence type="ECO:0000313" key="9">
    <source>
        <dbReference type="Proteomes" id="UP000218767"/>
    </source>
</evidence>
<dbReference type="InterPro" id="IPR036188">
    <property type="entry name" value="FAD/NAD-bd_sf"/>
</dbReference>
<comment type="catalytic activity">
    <reaction evidence="6">
        <text>L-tryptophan + O2 = indole-3-acetamide + CO2 + H2O</text>
        <dbReference type="Rhea" id="RHEA:16165"/>
        <dbReference type="ChEBI" id="CHEBI:15377"/>
        <dbReference type="ChEBI" id="CHEBI:15379"/>
        <dbReference type="ChEBI" id="CHEBI:16031"/>
        <dbReference type="ChEBI" id="CHEBI:16526"/>
        <dbReference type="ChEBI" id="CHEBI:57912"/>
        <dbReference type="EC" id="1.13.12.3"/>
    </reaction>
</comment>
<organism evidence="8 9">
    <name type="scientific">SAR86 cluster bacterium</name>
    <dbReference type="NCBI Taxonomy" id="2030880"/>
    <lineage>
        <taxon>Bacteria</taxon>
        <taxon>Pseudomonadati</taxon>
        <taxon>Pseudomonadota</taxon>
        <taxon>Gammaproteobacteria</taxon>
        <taxon>SAR86 cluster</taxon>
    </lineage>
</organism>
<evidence type="ECO:0000256" key="5">
    <source>
        <dbReference type="ARBA" id="ARBA00023070"/>
    </source>
</evidence>
<evidence type="ECO:0000259" key="7">
    <source>
        <dbReference type="Pfam" id="PF01593"/>
    </source>
</evidence>
<dbReference type="InterPro" id="IPR006311">
    <property type="entry name" value="TAT_signal"/>
</dbReference>
<evidence type="ECO:0000256" key="4">
    <source>
        <dbReference type="ARBA" id="ARBA00017871"/>
    </source>
</evidence>
<dbReference type="Proteomes" id="UP000218767">
    <property type="component" value="Unassembled WGS sequence"/>
</dbReference>
<dbReference type="GO" id="GO:0009063">
    <property type="term" value="P:amino acid catabolic process"/>
    <property type="evidence" value="ECO:0007669"/>
    <property type="project" value="TreeGrafter"/>
</dbReference>
<dbReference type="EC" id="1.13.12.3" evidence="3"/>
<name>A0A2A4X4P3_9GAMM</name>
<dbReference type="SUPFAM" id="SSF54373">
    <property type="entry name" value="FAD-linked reductases, C-terminal domain"/>
    <property type="match status" value="1"/>
</dbReference>
<comment type="similarity">
    <text evidence="2">Belongs to the tryptophan 2-monooxygenase family.</text>
</comment>
<dbReference type="GO" id="GO:0009851">
    <property type="term" value="P:auxin biosynthetic process"/>
    <property type="evidence" value="ECO:0007669"/>
    <property type="project" value="UniProtKB-KW"/>
</dbReference>
<dbReference type="SUPFAM" id="SSF51905">
    <property type="entry name" value="FAD/NAD(P)-binding domain"/>
    <property type="match status" value="1"/>
</dbReference>
<dbReference type="AlphaFoldDB" id="A0A2A4X4P3"/>
<proteinExistence type="inferred from homology"/>
<dbReference type="GO" id="GO:0050361">
    <property type="term" value="F:tryptophan 2-monooxygenase activity"/>
    <property type="evidence" value="ECO:0007669"/>
    <property type="project" value="UniProtKB-EC"/>
</dbReference>
<dbReference type="Gene3D" id="1.20.1440.240">
    <property type="match status" value="1"/>
</dbReference>
<evidence type="ECO:0000256" key="3">
    <source>
        <dbReference type="ARBA" id="ARBA00012535"/>
    </source>
</evidence>
<dbReference type="Gene3D" id="3.50.50.60">
    <property type="entry name" value="FAD/NAD(P)-binding domain"/>
    <property type="match status" value="1"/>
</dbReference>
<keyword evidence="5" id="KW-0073">Auxin biosynthesis</keyword>
<dbReference type="GO" id="GO:0001716">
    <property type="term" value="F:L-amino-acid oxidase activity"/>
    <property type="evidence" value="ECO:0007669"/>
    <property type="project" value="TreeGrafter"/>
</dbReference>
<dbReference type="InterPro" id="IPR002937">
    <property type="entry name" value="Amino_oxidase"/>
</dbReference>
<dbReference type="PANTHER" id="PTHR10742:SF342">
    <property type="entry name" value="AMINE OXIDASE"/>
    <property type="match status" value="1"/>
</dbReference>
<reference evidence="9" key="1">
    <citation type="submission" date="2017-08" db="EMBL/GenBank/DDBJ databases">
        <title>A dynamic microbial community with high functional redundancy inhabits the cold, oxic subseafloor aquifer.</title>
        <authorList>
            <person name="Tully B.J."/>
            <person name="Wheat C.G."/>
            <person name="Glazer B.T."/>
            <person name="Huber J.A."/>
        </authorList>
    </citation>
    <scope>NUCLEOTIDE SEQUENCE [LARGE SCALE GENOMIC DNA]</scope>
</reference>
<dbReference type="Gene3D" id="3.90.660.10">
    <property type="match status" value="1"/>
</dbReference>
<evidence type="ECO:0000313" key="8">
    <source>
        <dbReference type="EMBL" id="PCI77573.1"/>
    </source>
</evidence>